<dbReference type="AlphaFoldDB" id="A0AAW0EC26"/>
<comment type="caution">
    <text evidence="3">The sequence shown here is derived from an EMBL/GenBank/DDBJ whole genome shotgun (WGS) entry which is preliminary data.</text>
</comment>
<reference evidence="3 4" key="1">
    <citation type="submission" date="2024-01" db="EMBL/GenBank/DDBJ databases">
        <title>A draft genome for a cacao thread blight-causing isolate of Paramarasmius palmivorus.</title>
        <authorList>
            <person name="Baruah I.K."/>
            <person name="Bukari Y."/>
            <person name="Amoako-Attah I."/>
            <person name="Meinhardt L.W."/>
            <person name="Bailey B.A."/>
            <person name="Cohen S.P."/>
        </authorList>
    </citation>
    <scope>NUCLEOTIDE SEQUENCE [LARGE SCALE GENOMIC DNA]</scope>
    <source>
        <strain evidence="3 4">GH-12</strain>
    </source>
</reference>
<feature type="transmembrane region" description="Helical" evidence="1">
    <location>
        <begin position="104"/>
        <end position="126"/>
    </location>
</feature>
<evidence type="ECO:0000313" key="3">
    <source>
        <dbReference type="EMBL" id="KAK7062651.1"/>
    </source>
</evidence>
<keyword evidence="4" id="KW-1185">Reference proteome</keyword>
<keyword evidence="1" id="KW-0812">Transmembrane</keyword>
<dbReference type="EMBL" id="JAYKXP010000001">
    <property type="protein sequence ID" value="KAK7062651.1"/>
    <property type="molecule type" value="Genomic_DNA"/>
</dbReference>
<feature type="transmembrane region" description="Helical" evidence="1">
    <location>
        <begin position="544"/>
        <end position="567"/>
    </location>
</feature>
<keyword evidence="1" id="KW-1133">Transmembrane helix</keyword>
<organism evidence="3 4">
    <name type="scientific">Paramarasmius palmivorus</name>
    <dbReference type="NCBI Taxonomy" id="297713"/>
    <lineage>
        <taxon>Eukaryota</taxon>
        <taxon>Fungi</taxon>
        <taxon>Dikarya</taxon>
        <taxon>Basidiomycota</taxon>
        <taxon>Agaricomycotina</taxon>
        <taxon>Agaricomycetes</taxon>
        <taxon>Agaricomycetidae</taxon>
        <taxon>Agaricales</taxon>
        <taxon>Marasmiineae</taxon>
        <taxon>Marasmiaceae</taxon>
        <taxon>Paramarasmius</taxon>
    </lineage>
</organism>
<sequence>MKPTLAAFALFCFSTVAFASTNFSGCWEEIKRNNMTLLDSHGNLVDDTSKGRAIAYKVCLEVCGSGQEPFNWSTFSQEFSAWLLPYLALLSQLPFGAQDKLENLLSMLLTLGSPTLAAYSIAITILNGRWIARLFRPFTYPNSRNATRILSSLQQSPLRIRQDRSLLSSLVVLTKNDEWWCELCVWINYTHTWSISAATSIAWVIIAYIFTVIDSFMDITDTDTYNTSGQGVGDVWLWLLPVVIAWLQISPKCDSSRVHQAVQRANEIAYVAMPDSQVRLASDLSAHRAIYLEVEDRGALYSDQYVTAPVFNYSRVFSWTTTVETVAAYFAEASDRAKDSDPVDGTHIWMPSENRNIRVRPENRMGSSLQVDKYCTPDTPPSPKSFGSGVWSRVALASLMALGLQWGTAGAAILVVVQTPTTGLGCRSGAYLVYAGVSSLVWMMLVLSSVLAHYVSTIESRKRPYGYRRSSYRIILATEASNLLRRLGKILATMNAVWIVLICLFQFSAFFDRCYCNSSVLGWGAAAAFAVMDPSDDVSLMKAAWVGGVVLASGTAFLFLVFVGTMINPQLPDD</sequence>
<protein>
    <submittedName>
        <fullName evidence="3">Uncharacterized protein</fullName>
    </submittedName>
</protein>
<evidence type="ECO:0000313" key="4">
    <source>
        <dbReference type="Proteomes" id="UP001383192"/>
    </source>
</evidence>
<proteinExistence type="predicted"/>
<feature type="chain" id="PRO_5043754472" evidence="2">
    <location>
        <begin position="20"/>
        <end position="574"/>
    </location>
</feature>
<accession>A0AAW0EC26</accession>
<keyword evidence="2" id="KW-0732">Signal</keyword>
<feature type="transmembrane region" description="Helical" evidence="1">
    <location>
        <begin position="193"/>
        <end position="213"/>
    </location>
</feature>
<gene>
    <name evidence="3" type="ORF">VNI00_000139</name>
</gene>
<evidence type="ECO:0000256" key="2">
    <source>
        <dbReference type="SAM" id="SignalP"/>
    </source>
</evidence>
<feature type="transmembrane region" description="Helical" evidence="1">
    <location>
        <begin position="429"/>
        <end position="455"/>
    </location>
</feature>
<name>A0AAW0EC26_9AGAR</name>
<feature type="transmembrane region" description="Helical" evidence="1">
    <location>
        <begin position="394"/>
        <end position="417"/>
    </location>
</feature>
<feature type="signal peptide" evidence="2">
    <location>
        <begin position="1"/>
        <end position="19"/>
    </location>
</feature>
<feature type="transmembrane region" description="Helical" evidence="1">
    <location>
        <begin position="490"/>
        <end position="509"/>
    </location>
</feature>
<keyword evidence="1" id="KW-0472">Membrane</keyword>
<evidence type="ECO:0000256" key="1">
    <source>
        <dbReference type="SAM" id="Phobius"/>
    </source>
</evidence>
<dbReference type="Proteomes" id="UP001383192">
    <property type="component" value="Unassembled WGS sequence"/>
</dbReference>